<evidence type="ECO:0000256" key="6">
    <source>
        <dbReference type="ARBA" id="ARBA00022989"/>
    </source>
</evidence>
<dbReference type="EMBL" id="WIUZ02000001">
    <property type="protein sequence ID" value="KAF9792928.1"/>
    <property type="molecule type" value="Genomic_DNA"/>
</dbReference>
<evidence type="ECO:0000256" key="8">
    <source>
        <dbReference type="SAM" id="MobiDB-lite"/>
    </source>
</evidence>
<protein>
    <submittedName>
        <fullName evidence="11">ABC-2 type transporter-domain-containing protein</fullName>
    </submittedName>
</protein>
<dbReference type="InterPro" id="IPR029481">
    <property type="entry name" value="ABC_trans_N"/>
</dbReference>
<dbReference type="Pfam" id="PF06422">
    <property type="entry name" value="PDR_CDR"/>
    <property type="match status" value="2"/>
</dbReference>
<dbReference type="GO" id="GO:0005524">
    <property type="term" value="F:ATP binding"/>
    <property type="evidence" value="ECO:0007669"/>
    <property type="project" value="UniProtKB-KW"/>
</dbReference>
<feature type="compositionally biased region" description="Basic and acidic residues" evidence="8">
    <location>
        <begin position="753"/>
        <end position="763"/>
    </location>
</feature>
<accession>A0A9P6HQN9</accession>
<dbReference type="GO" id="GO:0016887">
    <property type="term" value="F:ATP hydrolysis activity"/>
    <property type="evidence" value="ECO:0007669"/>
    <property type="project" value="InterPro"/>
</dbReference>
<dbReference type="PROSITE" id="PS50893">
    <property type="entry name" value="ABC_TRANSPORTER_2"/>
    <property type="match status" value="2"/>
</dbReference>
<dbReference type="FunFam" id="3.40.50.300:FF:000054">
    <property type="entry name" value="ABC multidrug transporter atrF"/>
    <property type="match status" value="1"/>
</dbReference>
<feature type="region of interest" description="Disordered" evidence="8">
    <location>
        <begin position="743"/>
        <end position="763"/>
    </location>
</feature>
<reference evidence="11" key="1">
    <citation type="journal article" date="2020" name="Nat. Commun.">
        <title>Large-scale genome sequencing of mycorrhizal fungi provides insights into the early evolution of symbiotic traits.</title>
        <authorList>
            <person name="Miyauchi S."/>
            <person name="Kiss E."/>
            <person name="Kuo A."/>
            <person name="Drula E."/>
            <person name="Kohler A."/>
            <person name="Sanchez-Garcia M."/>
            <person name="Morin E."/>
            <person name="Andreopoulos B."/>
            <person name="Barry K.W."/>
            <person name="Bonito G."/>
            <person name="Buee M."/>
            <person name="Carver A."/>
            <person name="Chen C."/>
            <person name="Cichocki N."/>
            <person name="Clum A."/>
            <person name="Culley D."/>
            <person name="Crous P.W."/>
            <person name="Fauchery L."/>
            <person name="Girlanda M."/>
            <person name="Hayes R.D."/>
            <person name="Keri Z."/>
            <person name="LaButti K."/>
            <person name="Lipzen A."/>
            <person name="Lombard V."/>
            <person name="Magnuson J."/>
            <person name="Maillard F."/>
            <person name="Murat C."/>
            <person name="Nolan M."/>
            <person name="Ohm R.A."/>
            <person name="Pangilinan J."/>
            <person name="Pereira M.F."/>
            <person name="Perotto S."/>
            <person name="Peter M."/>
            <person name="Pfister S."/>
            <person name="Riley R."/>
            <person name="Sitrit Y."/>
            <person name="Stielow J.B."/>
            <person name="Szollosi G."/>
            <person name="Zifcakova L."/>
            <person name="Stursova M."/>
            <person name="Spatafora J.W."/>
            <person name="Tedersoo L."/>
            <person name="Vaario L.M."/>
            <person name="Yamada A."/>
            <person name="Yan M."/>
            <person name="Wang P."/>
            <person name="Xu J."/>
            <person name="Bruns T."/>
            <person name="Baldrian P."/>
            <person name="Vilgalys R."/>
            <person name="Dunand C."/>
            <person name="Henrissat B."/>
            <person name="Grigoriev I.V."/>
            <person name="Hibbett D."/>
            <person name="Nagy L.G."/>
            <person name="Martin F.M."/>
        </authorList>
    </citation>
    <scope>NUCLEOTIDE SEQUENCE</scope>
    <source>
        <strain evidence="11">UH-Tt-Lm1</strain>
    </source>
</reference>
<dbReference type="GO" id="GO:0016020">
    <property type="term" value="C:membrane"/>
    <property type="evidence" value="ECO:0007669"/>
    <property type="project" value="UniProtKB-SubCell"/>
</dbReference>
<comment type="subcellular location">
    <subcellularLocation>
        <location evidence="1">Membrane</location>
        <topology evidence="1">Multi-pass membrane protein</topology>
    </subcellularLocation>
</comment>
<dbReference type="InterPro" id="IPR034001">
    <property type="entry name" value="ABCG_PDR_1"/>
</dbReference>
<keyword evidence="6 9" id="KW-1133">Transmembrane helix</keyword>
<keyword evidence="12" id="KW-1185">Reference proteome</keyword>
<dbReference type="OrthoDB" id="245989at2759"/>
<dbReference type="GO" id="GO:0140359">
    <property type="term" value="F:ABC-type transporter activity"/>
    <property type="evidence" value="ECO:0007669"/>
    <property type="project" value="InterPro"/>
</dbReference>
<evidence type="ECO:0000256" key="7">
    <source>
        <dbReference type="ARBA" id="ARBA00023136"/>
    </source>
</evidence>
<sequence>MNSPSPPRPTAEGGPHSRDSNDVASQDVSEPTLPGDQNEFSLERTMRNTLKRLEESGINPRTLGVYFKDLRVIGTGAFSSFQSTVGSRLNPKVAYNDIRRLLRPETRDILSGFSGVVRPGEMLLVLGSPGSGCTTFLKTLANQRQTYRDVQGEVFFNSLSPEEMKTHYRGDLQFIPEDDIHFPTLTVEETIRFAAKTRTPQTRIAGTSRKNHIDHITNTLLTVFGLNHCRNTRIGDETIRGISGGEKKRVSIAEALACRGLINCWDNSTRGLDSSTALEFVTALRVATEVRSIATAFTAHQASESVCNLYDKICLIYEGRMVYFGPSSLARQYFVDLGFEPANRQTTPDFLVAVTDPNARSVRKGFETRAPRTADDFARKFLESYISTINQQDMDSYRKDFVGRGDLAKDYSRQVKQEHAKTARKGSPYIVSIPMQTRAVILRRFQILRGSLTPQAAQIISFLIMSVIIGTVFLRLPESTSAFFSRGGILFLAVLFTTLVPLSEIPTLFGQRPIVLRHKKAAMYHPFIEAFAMTLADIPITLVTLTTYSVVLYFVVGLQASAGQFFVFYLFIITISLVMKAYFRTVASIFSEPAPAQAVAGITLLVLVLYTGYQIPVPEMIGALRWLIYINPIRYAYESILTNEFRTLQGSCSSLVPSGAGFEATPIQNQACAVVGAVPGQSYVDGPRYVNLSYGYSYSHTWRNFGILVGFGLFFLFTYLSFTEIMSGAAEFHSVVEFKRGAKNVPKPTTSPRDIEDNVDVDSRDDTVATQTEGRNEQSLLEVENSLKKDLKTTDIMSWVHLTYHVSVGGGERRRLLNDITGWVVPGKLTALMGESGAGKTTLLNVLAHRADVGVITGDQFVSGQALPADFQAQSGYCQQMDTHEPRSTVREAVLFSAVLRQPQSVPMEEKQAYVDKCLLMCGLEALADVIVSSLGVEYRKRLTIAVELAAKPKLLLFLDEPTSGLDSQSAWAIVAFLRTLAEVGQAILCTIHQPSAELFQSFDRILLLQKGGETVYFGDLGHNAVTLIKYFERNGSRPCAPGENPAEFILDVIGAGAAATSDRDWHNDVWKTSSEAKAVLEELDRIHTEGRSRPPVKEEFQSEYSTSWFHQVRILIVRNARSLWRDPIYIFAKIFLNVTSGLLIGFTFWKSPNTLQGTQDKLFSVFTALIVSVPASQQLQVPFIAMRSIYEVRERPSKMYSWSAWVTSQVIMELPWNIFCGTIFFFCWFWTVGYPTSRAGYTYLMLSVLLPTYYTTIGQAVASMAPTAEVAALIFTSIFNFVLLFNGVLQPFRALGWWRWMYRVSPYTYLIEGLSGNTLGGQDVECSNIEYTLVSPLSGQTCSQYLGPYISANGGYLLNPSATSQCQFCQYRTADEYLGNNFNIRYSHRWRNVGIFIVFIAFNIFCIYAFTYLFRMKKWIAPAIFKRKTSGGSQETGSDAGGEKKRSTA</sequence>
<dbReference type="CDD" id="cd03232">
    <property type="entry name" value="ABCG_PDR_domain2"/>
    <property type="match status" value="1"/>
</dbReference>
<feature type="domain" description="ABC transporter" evidence="10">
    <location>
        <begin position="93"/>
        <end position="343"/>
    </location>
</feature>
<feature type="transmembrane region" description="Helical" evidence="9">
    <location>
        <begin position="562"/>
        <end position="583"/>
    </location>
</feature>
<reference evidence="11" key="2">
    <citation type="submission" date="2020-11" db="EMBL/GenBank/DDBJ databases">
        <authorList>
            <consortium name="DOE Joint Genome Institute"/>
            <person name="Kuo A."/>
            <person name="Miyauchi S."/>
            <person name="Kiss E."/>
            <person name="Drula E."/>
            <person name="Kohler A."/>
            <person name="Sanchez-Garcia M."/>
            <person name="Andreopoulos B."/>
            <person name="Barry K.W."/>
            <person name="Bonito G."/>
            <person name="Buee M."/>
            <person name="Carver A."/>
            <person name="Chen C."/>
            <person name="Cichocki N."/>
            <person name="Clum A."/>
            <person name="Culley D."/>
            <person name="Crous P.W."/>
            <person name="Fauchery L."/>
            <person name="Girlanda M."/>
            <person name="Hayes R."/>
            <person name="Keri Z."/>
            <person name="Labutti K."/>
            <person name="Lipzen A."/>
            <person name="Lombard V."/>
            <person name="Magnuson J."/>
            <person name="Maillard F."/>
            <person name="Morin E."/>
            <person name="Murat C."/>
            <person name="Nolan M."/>
            <person name="Ohm R."/>
            <person name="Pangilinan J."/>
            <person name="Pereira M."/>
            <person name="Perotto S."/>
            <person name="Peter M."/>
            <person name="Riley R."/>
            <person name="Sitrit Y."/>
            <person name="Stielow B."/>
            <person name="Szollosi G."/>
            <person name="Zifcakova L."/>
            <person name="Stursova M."/>
            <person name="Spatafora J.W."/>
            <person name="Tedersoo L."/>
            <person name="Vaario L.-M."/>
            <person name="Yamada A."/>
            <person name="Yan M."/>
            <person name="Wang P."/>
            <person name="Xu J."/>
            <person name="Bruns T."/>
            <person name="Baldrian P."/>
            <person name="Vilgalys R."/>
            <person name="Henrissat B."/>
            <person name="Grigoriev I.V."/>
            <person name="Hibbett D."/>
            <person name="Nagy L.G."/>
            <person name="Martin F.M."/>
        </authorList>
    </citation>
    <scope>NUCLEOTIDE SEQUENCE</scope>
    <source>
        <strain evidence="11">UH-Tt-Lm1</strain>
    </source>
</reference>
<dbReference type="Pfam" id="PF00005">
    <property type="entry name" value="ABC_tran"/>
    <property type="match status" value="2"/>
</dbReference>
<evidence type="ECO:0000256" key="9">
    <source>
        <dbReference type="SAM" id="Phobius"/>
    </source>
</evidence>
<keyword evidence="3 9" id="KW-0812">Transmembrane</keyword>
<keyword evidence="7 9" id="KW-0472">Membrane</keyword>
<feature type="region of interest" description="Disordered" evidence="8">
    <location>
        <begin position="1"/>
        <end position="42"/>
    </location>
</feature>
<dbReference type="Pfam" id="PF14510">
    <property type="entry name" value="ABC_trans_N"/>
    <property type="match status" value="1"/>
</dbReference>
<evidence type="ECO:0000256" key="1">
    <source>
        <dbReference type="ARBA" id="ARBA00004141"/>
    </source>
</evidence>
<dbReference type="Pfam" id="PF01061">
    <property type="entry name" value="ABC2_membrane"/>
    <property type="match status" value="2"/>
</dbReference>
<dbReference type="SUPFAM" id="SSF52540">
    <property type="entry name" value="P-loop containing nucleoside triphosphate hydrolases"/>
    <property type="match status" value="2"/>
</dbReference>
<dbReference type="InterPro" id="IPR017871">
    <property type="entry name" value="ABC_transporter-like_CS"/>
</dbReference>
<feature type="transmembrane region" description="Helical" evidence="9">
    <location>
        <begin position="488"/>
        <end position="509"/>
    </location>
</feature>
<evidence type="ECO:0000313" key="11">
    <source>
        <dbReference type="EMBL" id="KAF9792928.1"/>
    </source>
</evidence>
<evidence type="ECO:0000256" key="5">
    <source>
        <dbReference type="ARBA" id="ARBA00022840"/>
    </source>
</evidence>
<evidence type="ECO:0000313" key="12">
    <source>
        <dbReference type="Proteomes" id="UP000736335"/>
    </source>
</evidence>
<dbReference type="SMART" id="SM00382">
    <property type="entry name" value="AAA"/>
    <property type="match status" value="2"/>
</dbReference>
<feature type="transmembrane region" description="Helical" evidence="9">
    <location>
        <begin position="1394"/>
        <end position="1415"/>
    </location>
</feature>
<evidence type="ECO:0000256" key="4">
    <source>
        <dbReference type="ARBA" id="ARBA00022741"/>
    </source>
</evidence>
<dbReference type="InterPro" id="IPR003593">
    <property type="entry name" value="AAA+_ATPase"/>
</dbReference>
<feature type="transmembrane region" description="Helical" evidence="9">
    <location>
        <begin position="1170"/>
        <end position="1191"/>
    </location>
</feature>
<keyword evidence="4" id="KW-0547">Nucleotide-binding</keyword>
<feature type="transmembrane region" description="Helical" evidence="9">
    <location>
        <begin position="595"/>
        <end position="613"/>
    </location>
</feature>
<dbReference type="PROSITE" id="PS00211">
    <property type="entry name" value="ABC_TRANSPORTER_1"/>
    <property type="match status" value="1"/>
</dbReference>
<dbReference type="InterPro" id="IPR027417">
    <property type="entry name" value="P-loop_NTPase"/>
</dbReference>
<keyword evidence="2" id="KW-0813">Transport</keyword>
<feature type="transmembrane region" description="Helical" evidence="9">
    <location>
        <begin position="702"/>
        <end position="722"/>
    </location>
</feature>
<feature type="transmembrane region" description="Helical" evidence="9">
    <location>
        <begin position="1271"/>
        <end position="1290"/>
    </location>
</feature>
<evidence type="ECO:0000256" key="2">
    <source>
        <dbReference type="ARBA" id="ARBA00022448"/>
    </source>
</evidence>
<keyword evidence="5" id="KW-0067">ATP-binding</keyword>
<feature type="region of interest" description="Disordered" evidence="8">
    <location>
        <begin position="1430"/>
        <end position="1450"/>
    </location>
</feature>
<feature type="transmembrane region" description="Helical" evidence="9">
    <location>
        <begin position="1244"/>
        <end position="1264"/>
    </location>
</feature>
<dbReference type="PANTHER" id="PTHR19241">
    <property type="entry name" value="ATP-BINDING CASSETTE TRANSPORTER"/>
    <property type="match status" value="1"/>
</dbReference>
<feature type="domain" description="ABC transporter" evidence="10">
    <location>
        <begin position="791"/>
        <end position="1036"/>
    </location>
</feature>
<gene>
    <name evidence="11" type="ORF">BJ322DRAFT_998481</name>
</gene>
<dbReference type="InterPro" id="IPR034003">
    <property type="entry name" value="ABCG_PDR_2"/>
</dbReference>
<dbReference type="InterPro" id="IPR013525">
    <property type="entry name" value="ABC2_TM"/>
</dbReference>
<feature type="transmembrane region" description="Helical" evidence="9">
    <location>
        <begin position="1211"/>
        <end position="1232"/>
    </location>
</feature>
<evidence type="ECO:0000256" key="3">
    <source>
        <dbReference type="ARBA" id="ARBA00022692"/>
    </source>
</evidence>
<organism evidence="11 12">
    <name type="scientific">Thelephora terrestris</name>
    <dbReference type="NCBI Taxonomy" id="56493"/>
    <lineage>
        <taxon>Eukaryota</taxon>
        <taxon>Fungi</taxon>
        <taxon>Dikarya</taxon>
        <taxon>Basidiomycota</taxon>
        <taxon>Agaricomycotina</taxon>
        <taxon>Agaricomycetes</taxon>
        <taxon>Thelephorales</taxon>
        <taxon>Thelephoraceae</taxon>
        <taxon>Thelephora</taxon>
    </lineage>
</organism>
<name>A0A9P6HQN9_9AGAM</name>
<dbReference type="Proteomes" id="UP000736335">
    <property type="component" value="Unassembled WGS sequence"/>
</dbReference>
<dbReference type="CDD" id="cd03233">
    <property type="entry name" value="ABCG_PDR_domain1"/>
    <property type="match status" value="1"/>
</dbReference>
<proteinExistence type="predicted"/>
<dbReference type="InterPro" id="IPR010929">
    <property type="entry name" value="PDR_CDR_ABC"/>
</dbReference>
<feature type="transmembrane region" description="Helical" evidence="9">
    <location>
        <begin position="456"/>
        <end position="476"/>
    </location>
</feature>
<feature type="transmembrane region" description="Helical" evidence="9">
    <location>
        <begin position="1129"/>
        <end position="1150"/>
    </location>
</feature>
<dbReference type="Gene3D" id="3.40.50.300">
    <property type="entry name" value="P-loop containing nucleotide triphosphate hydrolases"/>
    <property type="match status" value="2"/>
</dbReference>
<feature type="transmembrane region" description="Helical" evidence="9">
    <location>
        <begin position="530"/>
        <end position="556"/>
    </location>
</feature>
<dbReference type="InterPro" id="IPR003439">
    <property type="entry name" value="ABC_transporter-like_ATP-bd"/>
</dbReference>
<comment type="caution">
    <text evidence="11">The sequence shown here is derived from an EMBL/GenBank/DDBJ whole genome shotgun (WGS) entry which is preliminary data.</text>
</comment>
<evidence type="ECO:0000259" key="10">
    <source>
        <dbReference type="PROSITE" id="PS50893"/>
    </source>
</evidence>